<dbReference type="Proteomes" id="UP000261520">
    <property type="component" value="Unplaced"/>
</dbReference>
<dbReference type="STRING" id="409849.ENSPMGP00000011582"/>
<evidence type="ECO:0000256" key="2">
    <source>
        <dbReference type="ARBA" id="ARBA00022475"/>
    </source>
</evidence>
<accession>A0A3B4A3G2</accession>
<dbReference type="Ensembl" id="ENSPMGT00000012365.1">
    <property type="protein sequence ID" value="ENSPMGP00000011582.1"/>
    <property type="gene ID" value="ENSPMGG00000009594.1"/>
</dbReference>
<sequence length="260" mass="29497">MIIVFFTFPGTAWEREVRQTNFFQKVKFGDTVEIKCHIYSNLRTSVWYKLSKNRRLDTISDEFRNRYSVQLSPWGDAGTYYCGVLSLENIKFASGTVLELEGESKTMQSVLQSPDYIRVQPGDSVTLNCSFNTGLCPQEHTSVIWTKSGSQAFSRIFENTNMSCEVRNDTGEISCVHNLTLIKVGPAEAGTYLCVVTACGNTVLGTGTTIEMYSKLSLLFVINTQVELWKCIEDQMVVFRVIYMQLTNLYTVFNQSLFSQ</sequence>
<dbReference type="InterPro" id="IPR007110">
    <property type="entry name" value="Ig-like_dom"/>
</dbReference>
<proteinExistence type="predicted"/>
<keyword evidence="2" id="KW-1003">Cell membrane</keyword>
<dbReference type="InterPro" id="IPR003599">
    <property type="entry name" value="Ig_sub"/>
</dbReference>
<protein>
    <recommendedName>
        <fullName evidence="8">Ig-like domain-containing protein</fullName>
    </recommendedName>
</protein>
<keyword evidence="10" id="KW-1185">Reference proteome</keyword>
<evidence type="ECO:0000256" key="1">
    <source>
        <dbReference type="ARBA" id="ARBA00004236"/>
    </source>
</evidence>
<dbReference type="Pfam" id="PF07686">
    <property type="entry name" value="V-set"/>
    <property type="match status" value="1"/>
</dbReference>
<evidence type="ECO:0000256" key="4">
    <source>
        <dbReference type="ARBA" id="ARBA00022859"/>
    </source>
</evidence>
<dbReference type="GO" id="GO:0005886">
    <property type="term" value="C:plasma membrane"/>
    <property type="evidence" value="ECO:0007669"/>
    <property type="project" value="UniProtKB-SubCell"/>
</dbReference>
<dbReference type="SUPFAM" id="SSF48726">
    <property type="entry name" value="Immunoglobulin"/>
    <property type="match status" value="2"/>
</dbReference>
<keyword evidence="7" id="KW-0325">Glycoprotein</keyword>
<comment type="subcellular location">
    <subcellularLocation>
        <location evidence="1">Cell membrane</location>
    </subcellularLocation>
</comment>
<dbReference type="GO" id="GO:0002376">
    <property type="term" value="P:immune system process"/>
    <property type="evidence" value="ECO:0007669"/>
    <property type="project" value="UniProtKB-KW"/>
</dbReference>
<reference evidence="9" key="2">
    <citation type="submission" date="2025-09" db="UniProtKB">
        <authorList>
            <consortium name="Ensembl"/>
        </authorList>
    </citation>
    <scope>IDENTIFICATION</scope>
</reference>
<keyword evidence="5" id="KW-0472">Membrane</keyword>
<evidence type="ECO:0000313" key="9">
    <source>
        <dbReference type="Ensembl" id="ENSPMGP00000011582.1"/>
    </source>
</evidence>
<organism evidence="9 10">
    <name type="scientific">Periophthalmus magnuspinnatus</name>
    <dbReference type="NCBI Taxonomy" id="409849"/>
    <lineage>
        <taxon>Eukaryota</taxon>
        <taxon>Metazoa</taxon>
        <taxon>Chordata</taxon>
        <taxon>Craniata</taxon>
        <taxon>Vertebrata</taxon>
        <taxon>Euteleostomi</taxon>
        <taxon>Actinopterygii</taxon>
        <taxon>Neopterygii</taxon>
        <taxon>Teleostei</taxon>
        <taxon>Neoteleostei</taxon>
        <taxon>Acanthomorphata</taxon>
        <taxon>Gobiaria</taxon>
        <taxon>Gobiiformes</taxon>
        <taxon>Gobioidei</taxon>
        <taxon>Gobiidae</taxon>
        <taxon>Oxudercinae</taxon>
        <taxon>Periophthalmus</taxon>
    </lineage>
</organism>
<evidence type="ECO:0000259" key="8">
    <source>
        <dbReference type="PROSITE" id="PS50835"/>
    </source>
</evidence>
<dbReference type="PROSITE" id="PS50835">
    <property type="entry name" value="IG_LIKE"/>
    <property type="match status" value="1"/>
</dbReference>
<evidence type="ECO:0000256" key="3">
    <source>
        <dbReference type="ARBA" id="ARBA00022729"/>
    </source>
</evidence>
<keyword evidence="4" id="KW-0391">Immunity</keyword>
<dbReference type="GO" id="GO:0009617">
    <property type="term" value="P:response to bacterium"/>
    <property type="evidence" value="ECO:0007669"/>
    <property type="project" value="TreeGrafter"/>
</dbReference>
<evidence type="ECO:0000256" key="6">
    <source>
        <dbReference type="ARBA" id="ARBA00023157"/>
    </source>
</evidence>
<dbReference type="Gene3D" id="2.60.40.10">
    <property type="entry name" value="Immunoglobulins"/>
    <property type="match status" value="2"/>
</dbReference>
<name>A0A3B4A3G2_9GOBI</name>
<evidence type="ECO:0000256" key="7">
    <source>
        <dbReference type="ARBA" id="ARBA00023180"/>
    </source>
</evidence>
<evidence type="ECO:0000256" key="5">
    <source>
        <dbReference type="ARBA" id="ARBA00023136"/>
    </source>
</evidence>
<dbReference type="InterPro" id="IPR036179">
    <property type="entry name" value="Ig-like_dom_sf"/>
</dbReference>
<keyword evidence="6" id="KW-1015">Disulfide bond</keyword>
<dbReference type="PANTHER" id="PTHR19433:SF111">
    <property type="entry name" value="T CELL RECEPTOR ALPHA VARIABLE 4"/>
    <property type="match status" value="1"/>
</dbReference>
<dbReference type="InterPro" id="IPR013783">
    <property type="entry name" value="Ig-like_fold"/>
</dbReference>
<dbReference type="InterPro" id="IPR052051">
    <property type="entry name" value="TCR_complex_component"/>
</dbReference>
<keyword evidence="3" id="KW-0732">Signal</keyword>
<reference evidence="9" key="1">
    <citation type="submission" date="2025-08" db="UniProtKB">
        <authorList>
            <consortium name="Ensembl"/>
        </authorList>
    </citation>
    <scope>IDENTIFICATION</scope>
</reference>
<dbReference type="AlphaFoldDB" id="A0A3B4A3G2"/>
<dbReference type="PANTHER" id="PTHR19433">
    <property type="entry name" value="T-CELL RECEPTOR ALPHA CHAIN V REGION-RELATED"/>
    <property type="match status" value="1"/>
</dbReference>
<feature type="domain" description="Ig-like" evidence="8">
    <location>
        <begin position="108"/>
        <end position="211"/>
    </location>
</feature>
<dbReference type="InterPro" id="IPR013106">
    <property type="entry name" value="Ig_V-set"/>
</dbReference>
<dbReference type="SMART" id="SM00409">
    <property type="entry name" value="IG"/>
    <property type="match status" value="2"/>
</dbReference>
<evidence type="ECO:0000313" key="10">
    <source>
        <dbReference type="Proteomes" id="UP000261520"/>
    </source>
</evidence>